<dbReference type="AlphaFoldDB" id="A0A3L6PY41"/>
<accession>A0A3L6PY41</accession>
<protein>
    <submittedName>
        <fullName evidence="2">Uncharacterized protein</fullName>
    </submittedName>
</protein>
<keyword evidence="3" id="KW-1185">Reference proteome</keyword>
<organism evidence="2 3">
    <name type="scientific">Panicum miliaceum</name>
    <name type="common">Proso millet</name>
    <name type="synonym">Broomcorn millet</name>
    <dbReference type="NCBI Taxonomy" id="4540"/>
    <lineage>
        <taxon>Eukaryota</taxon>
        <taxon>Viridiplantae</taxon>
        <taxon>Streptophyta</taxon>
        <taxon>Embryophyta</taxon>
        <taxon>Tracheophyta</taxon>
        <taxon>Spermatophyta</taxon>
        <taxon>Magnoliopsida</taxon>
        <taxon>Liliopsida</taxon>
        <taxon>Poales</taxon>
        <taxon>Poaceae</taxon>
        <taxon>PACMAD clade</taxon>
        <taxon>Panicoideae</taxon>
        <taxon>Panicodae</taxon>
        <taxon>Paniceae</taxon>
        <taxon>Panicinae</taxon>
        <taxon>Panicum</taxon>
        <taxon>Panicum sect. Panicum</taxon>
    </lineage>
</organism>
<feature type="compositionally biased region" description="Gly residues" evidence="1">
    <location>
        <begin position="61"/>
        <end position="85"/>
    </location>
</feature>
<sequence>MSARSYLLLEELRDKHDSAAEAGQAYNAGHKSSPSTGNTENSGGSGSYRNKPRNKKHGSGSTSGGGGSGSRGGNGNAGQTGGGQQQQGPPSGQPWAAGYNPWTGLVQAWPMPFRAPGAGVLGPRLPFQPQQDMMAQHLPNNSGTLPPAPPTWDQNAFLQRALHRRRPEPSSAKLL</sequence>
<evidence type="ECO:0000313" key="3">
    <source>
        <dbReference type="Proteomes" id="UP000275267"/>
    </source>
</evidence>
<dbReference type="EMBL" id="PQIB02000015">
    <property type="protein sequence ID" value="RLM65429.1"/>
    <property type="molecule type" value="Genomic_DNA"/>
</dbReference>
<name>A0A3L6PY41_PANMI</name>
<feature type="compositionally biased region" description="Low complexity" evidence="1">
    <location>
        <begin position="32"/>
        <end position="42"/>
    </location>
</feature>
<gene>
    <name evidence="2" type="ORF">C2845_PM16G15570</name>
</gene>
<comment type="caution">
    <text evidence="2">The sequence shown here is derived from an EMBL/GenBank/DDBJ whole genome shotgun (WGS) entry which is preliminary data.</text>
</comment>
<reference evidence="3" key="1">
    <citation type="journal article" date="2019" name="Nat. Commun.">
        <title>The genome of broomcorn millet.</title>
        <authorList>
            <person name="Zou C."/>
            <person name="Miki D."/>
            <person name="Li D."/>
            <person name="Tang Q."/>
            <person name="Xiao L."/>
            <person name="Rajput S."/>
            <person name="Deng P."/>
            <person name="Jia W."/>
            <person name="Huang R."/>
            <person name="Zhang M."/>
            <person name="Sun Y."/>
            <person name="Hu J."/>
            <person name="Fu X."/>
            <person name="Schnable P.S."/>
            <person name="Li F."/>
            <person name="Zhang H."/>
            <person name="Feng B."/>
            <person name="Zhu X."/>
            <person name="Liu R."/>
            <person name="Schnable J.C."/>
            <person name="Zhu J.-K."/>
            <person name="Zhang H."/>
        </authorList>
    </citation>
    <scope>NUCLEOTIDE SEQUENCE [LARGE SCALE GENOMIC DNA]</scope>
</reference>
<evidence type="ECO:0000313" key="2">
    <source>
        <dbReference type="EMBL" id="RLM65429.1"/>
    </source>
</evidence>
<evidence type="ECO:0000256" key="1">
    <source>
        <dbReference type="SAM" id="MobiDB-lite"/>
    </source>
</evidence>
<proteinExistence type="predicted"/>
<dbReference type="Proteomes" id="UP000275267">
    <property type="component" value="Unassembled WGS sequence"/>
</dbReference>
<dbReference type="OrthoDB" id="687751at2759"/>
<feature type="region of interest" description="Disordered" evidence="1">
    <location>
        <begin position="18"/>
        <end position="100"/>
    </location>
</feature>